<dbReference type="Proteomes" id="UP000887578">
    <property type="component" value="Unplaced"/>
</dbReference>
<name>A0A914Q656_9BILA</name>
<dbReference type="AlphaFoldDB" id="A0A914Q656"/>
<keyword evidence="1" id="KW-1185">Reference proteome</keyword>
<sequence>MSLISVAGGFLELNAFALGYFNYINHISSLCNPITLLIVCKFIRLDFIAFISGIKPKPVAVAPWSSPGAGSL</sequence>
<proteinExistence type="predicted"/>
<dbReference type="WBParaSite" id="PDA_v2.g26874.t1">
    <property type="protein sequence ID" value="PDA_v2.g26874.t1"/>
    <property type="gene ID" value="PDA_v2.g26874"/>
</dbReference>
<evidence type="ECO:0000313" key="2">
    <source>
        <dbReference type="WBParaSite" id="PDA_v2.g26874.t1"/>
    </source>
</evidence>
<protein>
    <submittedName>
        <fullName evidence="2">Uncharacterized protein</fullName>
    </submittedName>
</protein>
<reference evidence="2" key="1">
    <citation type="submission" date="2022-11" db="UniProtKB">
        <authorList>
            <consortium name="WormBaseParasite"/>
        </authorList>
    </citation>
    <scope>IDENTIFICATION</scope>
</reference>
<organism evidence="1 2">
    <name type="scientific">Panagrolaimus davidi</name>
    <dbReference type="NCBI Taxonomy" id="227884"/>
    <lineage>
        <taxon>Eukaryota</taxon>
        <taxon>Metazoa</taxon>
        <taxon>Ecdysozoa</taxon>
        <taxon>Nematoda</taxon>
        <taxon>Chromadorea</taxon>
        <taxon>Rhabditida</taxon>
        <taxon>Tylenchina</taxon>
        <taxon>Panagrolaimomorpha</taxon>
        <taxon>Panagrolaimoidea</taxon>
        <taxon>Panagrolaimidae</taxon>
        <taxon>Panagrolaimus</taxon>
    </lineage>
</organism>
<evidence type="ECO:0000313" key="1">
    <source>
        <dbReference type="Proteomes" id="UP000887578"/>
    </source>
</evidence>
<accession>A0A914Q656</accession>